<feature type="binding site" evidence="10">
    <location>
        <position position="95"/>
    </location>
    <ligand>
        <name>[2Fe-2S] cluster</name>
        <dbReference type="ChEBI" id="CHEBI:190135"/>
    </ligand>
</feature>
<feature type="compositionally biased region" description="Polar residues" evidence="11">
    <location>
        <begin position="184"/>
        <end position="193"/>
    </location>
</feature>
<dbReference type="FunFam" id="1.10.10.1590:FF:000001">
    <property type="entry name" value="NADH-quinone oxidoreductase subunit E"/>
    <property type="match status" value="1"/>
</dbReference>
<protein>
    <submittedName>
        <fullName evidence="12">NADH dehydrogenase</fullName>
    </submittedName>
</protein>
<gene>
    <name evidence="12" type="ORF">ID47_03265</name>
</gene>
<feature type="binding site" evidence="10">
    <location>
        <position position="136"/>
    </location>
    <ligand>
        <name>[2Fe-2S] cluster</name>
        <dbReference type="ChEBI" id="CHEBI:190135"/>
    </ligand>
</feature>
<evidence type="ECO:0000313" key="12">
    <source>
        <dbReference type="EMBL" id="AIK95969.1"/>
    </source>
</evidence>
<evidence type="ECO:0000256" key="8">
    <source>
        <dbReference type="ARBA" id="ARBA00034078"/>
    </source>
</evidence>
<dbReference type="GO" id="GO:1902494">
    <property type="term" value="C:catalytic complex"/>
    <property type="evidence" value="ECO:0007669"/>
    <property type="project" value="UniProtKB-ARBA"/>
</dbReference>
<dbReference type="PIRSF" id="PIRSF000216">
    <property type="entry name" value="NADH_DH_24kDa"/>
    <property type="match status" value="1"/>
</dbReference>
<dbReference type="KEGG" id="paca:ID47_03265"/>
<dbReference type="GO" id="GO:0098662">
    <property type="term" value="P:inorganic cation transmembrane transport"/>
    <property type="evidence" value="ECO:0007669"/>
    <property type="project" value="UniProtKB-ARBA"/>
</dbReference>
<feature type="region of interest" description="Disordered" evidence="11">
    <location>
        <begin position="184"/>
        <end position="213"/>
    </location>
</feature>
<feature type="compositionally biased region" description="Basic residues" evidence="11">
    <location>
        <begin position="202"/>
        <end position="213"/>
    </location>
</feature>
<keyword evidence="7" id="KW-0520">NAD</keyword>
<keyword evidence="3 10" id="KW-0479">Metal-binding</keyword>
<evidence type="ECO:0000256" key="4">
    <source>
        <dbReference type="ARBA" id="ARBA00022967"/>
    </source>
</evidence>
<evidence type="ECO:0000256" key="10">
    <source>
        <dbReference type="PIRSR" id="PIRSR000216-1"/>
    </source>
</evidence>
<dbReference type="Proteomes" id="UP000028926">
    <property type="component" value="Chromosome"/>
</dbReference>
<comment type="similarity">
    <text evidence="1">Belongs to the complex I 24 kDa subunit family.</text>
</comment>
<dbReference type="CDD" id="cd03064">
    <property type="entry name" value="TRX_Fd_NuoE"/>
    <property type="match status" value="1"/>
</dbReference>
<keyword evidence="2 10" id="KW-0001">2Fe-2S</keyword>
<evidence type="ECO:0000256" key="2">
    <source>
        <dbReference type="ARBA" id="ARBA00022714"/>
    </source>
</evidence>
<keyword evidence="6 10" id="KW-0411">Iron-sulfur</keyword>
<dbReference type="InterPro" id="IPR036249">
    <property type="entry name" value="Thioredoxin-like_sf"/>
</dbReference>
<dbReference type="GO" id="GO:0031967">
    <property type="term" value="C:organelle envelope"/>
    <property type="evidence" value="ECO:0007669"/>
    <property type="project" value="UniProtKB-ARBA"/>
</dbReference>
<dbReference type="PANTHER" id="PTHR10371:SF3">
    <property type="entry name" value="NADH DEHYDROGENASE [UBIQUINONE] FLAVOPROTEIN 2, MITOCHONDRIAL"/>
    <property type="match status" value="1"/>
</dbReference>
<dbReference type="PROSITE" id="PS01099">
    <property type="entry name" value="COMPLEX1_24K"/>
    <property type="match status" value="1"/>
</dbReference>
<dbReference type="InterPro" id="IPR041921">
    <property type="entry name" value="NuoE_N"/>
</dbReference>
<dbReference type="NCBIfam" id="TIGR01958">
    <property type="entry name" value="nuoE_fam"/>
    <property type="match status" value="1"/>
</dbReference>
<dbReference type="InterPro" id="IPR042128">
    <property type="entry name" value="NuoE_dom"/>
</dbReference>
<dbReference type="GO" id="GO:0022890">
    <property type="term" value="F:inorganic cation transmembrane transporter activity"/>
    <property type="evidence" value="ECO:0007669"/>
    <property type="project" value="UniProtKB-ARBA"/>
</dbReference>
<evidence type="ECO:0000256" key="11">
    <source>
        <dbReference type="SAM" id="MobiDB-lite"/>
    </source>
</evidence>
<keyword evidence="4" id="KW-1278">Translocase</keyword>
<dbReference type="PANTHER" id="PTHR10371">
    <property type="entry name" value="NADH DEHYDROGENASE UBIQUINONE FLAVOPROTEIN 2, MITOCHONDRIAL"/>
    <property type="match status" value="1"/>
</dbReference>
<feature type="binding site" evidence="10">
    <location>
        <position position="100"/>
    </location>
    <ligand>
        <name>[2Fe-2S] cluster</name>
        <dbReference type="ChEBI" id="CHEBI:190135"/>
    </ligand>
</feature>
<dbReference type="GO" id="GO:0098796">
    <property type="term" value="C:membrane protein complex"/>
    <property type="evidence" value="ECO:0007669"/>
    <property type="project" value="UniProtKB-ARBA"/>
</dbReference>
<evidence type="ECO:0000313" key="13">
    <source>
        <dbReference type="Proteomes" id="UP000028926"/>
    </source>
</evidence>
<comment type="cofactor">
    <cofactor evidence="8">
        <name>[2Fe-2S] cluster</name>
        <dbReference type="ChEBI" id="CHEBI:190135"/>
    </cofactor>
</comment>
<dbReference type="AlphaFoldDB" id="A0A077AVB1"/>
<reference evidence="12 13" key="1">
    <citation type="submission" date="2014-07" db="EMBL/GenBank/DDBJ databases">
        <title>Comparative genomic insights into amoeba endosymbionts belonging to the families of Holosporaceae and Candidatus Midichloriaceae within Rickettsiales.</title>
        <authorList>
            <person name="Wang Z."/>
            <person name="Wu M."/>
        </authorList>
    </citation>
    <scope>NUCLEOTIDE SEQUENCE [LARGE SCALE GENOMIC DNA]</scope>
    <source>
        <strain evidence="12">PRA3</strain>
    </source>
</reference>
<proteinExistence type="inferred from homology"/>
<dbReference type="GO" id="GO:0031090">
    <property type="term" value="C:organelle membrane"/>
    <property type="evidence" value="ECO:0007669"/>
    <property type="project" value="UniProtKB-ARBA"/>
</dbReference>
<evidence type="ECO:0000256" key="1">
    <source>
        <dbReference type="ARBA" id="ARBA00010643"/>
    </source>
</evidence>
<dbReference type="Pfam" id="PF01257">
    <property type="entry name" value="2Fe-2S_thioredx"/>
    <property type="match status" value="1"/>
</dbReference>
<dbReference type="HOGENOM" id="CLU_054362_1_2_5"/>
<dbReference type="GO" id="GO:0003954">
    <property type="term" value="F:NADH dehydrogenase activity"/>
    <property type="evidence" value="ECO:0007669"/>
    <property type="project" value="TreeGrafter"/>
</dbReference>
<evidence type="ECO:0000256" key="3">
    <source>
        <dbReference type="ARBA" id="ARBA00022723"/>
    </source>
</evidence>
<dbReference type="GO" id="GO:0022804">
    <property type="term" value="F:active transmembrane transporter activity"/>
    <property type="evidence" value="ECO:0007669"/>
    <property type="project" value="UniProtKB-ARBA"/>
</dbReference>
<accession>A0A077AVB1</accession>
<dbReference type="SUPFAM" id="SSF52833">
    <property type="entry name" value="Thioredoxin-like"/>
    <property type="match status" value="1"/>
</dbReference>
<dbReference type="GO" id="GO:0051537">
    <property type="term" value="F:2 iron, 2 sulfur cluster binding"/>
    <property type="evidence" value="ECO:0007669"/>
    <property type="project" value="UniProtKB-KW"/>
</dbReference>
<evidence type="ECO:0000256" key="7">
    <source>
        <dbReference type="ARBA" id="ARBA00023027"/>
    </source>
</evidence>
<keyword evidence="13" id="KW-1185">Reference proteome</keyword>
<keyword evidence="5 10" id="KW-0408">Iron</keyword>
<dbReference type="Gene3D" id="3.40.30.10">
    <property type="entry name" value="Glutaredoxin"/>
    <property type="match status" value="1"/>
</dbReference>
<name>A0A077AVB1_9PROT</name>
<dbReference type="GO" id="GO:0046872">
    <property type="term" value="F:metal ion binding"/>
    <property type="evidence" value="ECO:0007669"/>
    <property type="project" value="UniProtKB-KW"/>
</dbReference>
<dbReference type="GO" id="GO:0008324">
    <property type="term" value="F:monoatomic cation transmembrane transporter activity"/>
    <property type="evidence" value="ECO:0007669"/>
    <property type="project" value="UniProtKB-ARBA"/>
</dbReference>
<comment type="catalytic activity">
    <reaction evidence="9">
        <text>a quinone + NADH + 5 H(+)(in) = a quinol + NAD(+) + 4 H(+)(out)</text>
        <dbReference type="Rhea" id="RHEA:57888"/>
        <dbReference type="ChEBI" id="CHEBI:15378"/>
        <dbReference type="ChEBI" id="CHEBI:24646"/>
        <dbReference type="ChEBI" id="CHEBI:57540"/>
        <dbReference type="ChEBI" id="CHEBI:57945"/>
        <dbReference type="ChEBI" id="CHEBI:132124"/>
    </reaction>
</comment>
<dbReference type="InterPro" id="IPR002023">
    <property type="entry name" value="NuoE-like"/>
</dbReference>
<sequence>MTARQKENHPAFRFSSENLEKVNAHIAKYPAGRQASAVIPLLDIGQRQNGGWVSQGVIEEIAQILGMPAIRVHEVAAFYTMFNLKPVGKHHIQLCGTTPCWLRGAADLKKACMNRLNIDEGGVSADGKFSLIEVECLGACVNAPVVQINDDFFEDLTPESFVQIIDDLANGKEVKVGSQIGRQCSAPLSSSSDKGLEVKATKAPRKRKVKDAE</sequence>
<dbReference type="STRING" id="91604.ID47_03265"/>
<feature type="binding site" evidence="10">
    <location>
        <position position="140"/>
    </location>
    <ligand>
        <name>[2Fe-2S] cluster</name>
        <dbReference type="ChEBI" id="CHEBI:190135"/>
    </ligand>
</feature>
<comment type="cofactor">
    <cofactor evidence="10">
        <name>[2Fe-2S] cluster</name>
        <dbReference type="ChEBI" id="CHEBI:190135"/>
    </cofactor>
    <text evidence="10">Binds 1 [2Fe-2S] cluster.</text>
</comment>
<dbReference type="FunFam" id="3.40.30.10:FF:000022">
    <property type="entry name" value="NADH dehydrogenase flavoprotein 2, mitochondrial"/>
    <property type="match status" value="1"/>
</dbReference>
<evidence type="ECO:0000256" key="9">
    <source>
        <dbReference type="ARBA" id="ARBA00047712"/>
    </source>
</evidence>
<dbReference type="Gene3D" id="1.10.10.1590">
    <property type="entry name" value="NADH-quinone oxidoreductase subunit E"/>
    <property type="match status" value="1"/>
</dbReference>
<dbReference type="NCBIfam" id="NF005725">
    <property type="entry name" value="PRK07539.1-5"/>
    <property type="match status" value="1"/>
</dbReference>
<dbReference type="eggNOG" id="COG1905">
    <property type="taxonomic scope" value="Bacteria"/>
</dbReference>
<evidence type="ECO:0000256" key="5">
    <source>
        <dbReference type="ARBA" id="ARBA00023004"/>
    </source>
</evidence>
<evidence type="ECO:0000256" key="6">
    <source>
        <dbReference type="ARBA" id="ARBA00023014"/>
    </source>
</evidence>
<organism evidence="12 13">
    <name type="scientific">Candidatus Odyssella acanthamoebae</name>
    <dbReference type="NCBI Taxonomy" id="91604"/>
    <lineage>
        <taxon>Bacteria</taxon>
        <taxon>Pseudomonadati</taxon>
        <taxon>Pseudomonadota</taxon>
        <taxon>Alphaproteobacteria</taxon>
        <taxon>Holosporales</taxon>
        <taxon>Candidatus Paracaedibacteraceae</taxon>
        <taxon>Candidatus Odyssella</taxon>
    </lineage>
</organism>
<dbReference type="EMBL" id="CP008941">
    <property type="protein sequence ID" value="AIK95969.1"/>
    <property type="molecule type" value="Genomic_DNA"/>
</dbReference>